<dbReference type="PROSITE" id="PS50006">
    <property type="entry name" value="FHA_DOMAIN"/>
    <property type="match status" value="1"/>
</dbReference>
<dbReference type="EMBL" id="DYVF01000059">
    <property type="protein sequence ID" value="HJG31717.1"/>
    <property type="molecule type" value="Genomic_DNA"/>
</dbReference>
<keyword evidence="1" id="KW-0597">Phosphoprotein</keyword>
<gene>
    <name evidence="3" type="ORF">K8U80_10050</name>
</gene>
<dbReference type="InterPro" id="IPR000253">
    <property type="entry name" value="FHA_dom"/>
</dbReference>
<reference evidence="3" key="1">
    <citation type="journal article" date="2021" name="PeerJ">
        <title>Extensive microbial diversity within the chicken gut microbiome revealed by metagenomics and culture.</title>
        <authorList>
            <person name="Gilroy R."/>
            <person name="Ravi A."/>
            <person name="Getino M."/>
            <person name="Pursley I."/>
            <person name="Horton D.L."/>
            <person name="Alikhan N.F."/>
            <person name="Baker D."/>
            <person name="Gharbi K."/>
            <person name="Hall N."/>
            <person name="Watson M."/>
            <person name="Adriaenssens E.M."/>
            <person name="Foster-Nyarko E."/>
            <person name="Jarju S."/>
            <person name="Secka A."/>
            <person name="Antonio M."/>
            <person name="Oren A."/>
            <person name="Chaudhuri R.R."/>
            <person name="La Ragione R."/>
            <person name="Hildebrand F."/>
            <person name="Pallen M.J."/>
        </authorList>
    </citation>
    <scope>NUCLEOTIDE SEQUENCE</scope>
    <source>
        <strain evidence="3">ChiGjej2B2-7701</strain>
    </source>
</reference>
<protein>
    <submittedName>
        <fullName evidence="3">FHA domain-containing protein</fullName>
    </submittedName>
</protein>
<organism evidence="3 4">
    <name type="scientific">Collinsella ihumii</name>
    <dbReference type="NCBI Taxonomy" id="1720204"/>
    <lineage>
        <taxon>Bacteria</taxon>
        <taxon>Bacillati</taxon>
        <taxon>Actinomycetota</taxon>
        <taxon>Coriobacteriia</taxon>
        <taxon>Coriobacteriales</taxon>
        <taxon>Coriobacteriaceae</taxon>
        <taxon>Collinsella</taxon>
    </lineage>
</organism>
<name>A0A921ITE2_9ACTN</name>
<dbReference type="CDD" id="cd22671">
    <property type="entry name" value="FHA_APTX-like"/>
    <property type="match status" value="1"/>
</dbReference>
<evidence type="ECO:0000256" key="1">
    <source>
        <dbReference type="ARBA" id="ARBA00022553"/>
    </source>
</evidence>
<dbReference type="InterPro" id="IPR008984">
    <property type="entry name" value="SMAD_FHA_dom_sf"/>
</dbReference>
<evidence type="ECO:0000313" key="4">
    <source>
        <dbReference type="Proteomes" id="UP000746751"/>
    </source>
</evidence>
<accession>A0A921ITE2</accession>
<dbReference type="AlphaFoldDB" id="A0A921ITE2"/>
<comment type="caution">
    <text evidence="3">The sequence shown here is derived from an EMBL/GenBank/DDBJ whole genome shotgun (WGS) entry which is preliminary data.</text>
</comment>
<evidence type="ECO:0000259" key="2">
    <source>
        <dbReference type="PROSITE" id="PS50006"/>
    </source>
</evidence>
<feature type="domain" description="FHA" evidence="2">
    <location>
        <begin position="259"/>
        <end position="309"/>
    </location>
</feature>
<reference evidence="3" key="2">
    <citation type="submission" date="2021-09" db="EMBL/GenBank/DDBJ databases">
        <authorList>
            <person name="Gilroy R."/>
        </authorList>
    </citation>
    <scope>NUCLEOTIDE SEQUENCE</scope>
    <source>
        <strain evidence="3">ChiGjej2B2-7701</strain>
    </source>
</reference>
<proteinExistence type="predicted"/>
<sequence>MGSRASRRYRSAVRSVKAGADAVERGFGRIFDAVVLAHPLIRLRLLIMRMFGSNAMIAPSPYELIGAIERRACEGLVSWDRSGAGVQCPDRFAVRVPDSAWQAYYRHNTRAVCARIERAVHDRLLRKLGCESSPHVSIERTCALLDGELTVEASFFDQGSEGMAAGQDGSAGETTCMDEAVYTGNAGVDEGAASVADDDAADTAVVGPTVDVLPFEAALDAVAQAAGPAKTPVATGGPHLAVAWGRQRYSVADGFTIGVRRGDGRDAADIVLPYMRSFFLVSRRHGRFAFDAQTGSWSFEQLGANGSMLVRAGEDPLWLKQGDAAVLRDGDGLVLAGARRRITVLLEQDERTALSGVA</sequence>
<dbReference type="Proteomes" id="UP000746751">
    <property type="component" value="Unassembled WGS sequence"/>
</dbReference>
<evidence type="ECO:0000313" key="3">
    <source>
        <dbReference type="EMBL" id="HJG31717.1"/>
    </source>
</evidence>
<dbReference type="SUPFAM" id="SSF49879">
    <property type="entry name" value="SMAD/FHA domain"/>
    <property type="match status" value="1"/>
</dbReference>